<keyword evidence="7" id="KW-0067">ATP-binding</keyword>
<feature type="transmembrane region" description="Helical" evidence="10">
    <location>
        <begin position="383"/>
        <end position="404"/>
    </location>
</feature>
<dbReference type="InterPro" id="IPR003593">
    <property type="entry name" value="AAA+_ATPase"/>
</dbReference>
<evidence type="ECO:0000256" key="7">
    <source>
        <dbReference type="ARBA" id="ARBA00022840"/>
    </source>
</evidence>
<dbReference type="SUPFAM" id="SSF52540">
    <property type="entry name" value="P-loop containing nucleoside triphosphate hydrolases"/>
    <property type="match status" value="2"/>
</dbReference>
<reference evidence="12" key="3">
    <citation type="submission" date="2025-09" db="UniProtKB">
        <authorList>
            <consortium name="Ensembl"/>
        </authorList>
    </citation>
    <scope>IDENTIFICATION</scope>
</reference>
<feature type="transmembrane region" description="Helical" evidence="10">
    <location>
        <begin position="209"/>
        <end position="229"/>
    </location>
</feature>
<proteinExistence type="inferred from homology"/>
<dbReference type="InterPro" id="IPR013525">
    <property type="entry name" value="ABC2_TM"/>
</dbReference>
<feature type="transmembrane region" description="Helical" evidence="10">
    <location>
        <begin position="285"/>
        <end position="306"/>
    </location>
</feature>
<feature type="transmembrane region" description="Helical" evidence="10">
    <location>
        <begin position="990"/>
        <end position="1016"/>
    </location>
</feature>
<feature type="domain" description="ABC transporter" evidence="11">
    <location>
        <begin position="429"/>
        <end position="657"/>
    </location>
</feature>
<dbReference type="Proteomes" id="UP000002280">
    <property type="component" value="Chromosome 2"/>
</dbReference>
<evidence type="ECO:0000313" key="12">
    <source>
        <dbReference type="Ensembl" id="ENSMODP00000058328.1"/>
    </source>
</evidence>
<dbReference type="OMA" id="QQNIAIC"/>
<dbReference type="Pfam" id="PF00005">
    <property type="entry name" value="ABC_tran"/>
    <property type="match status" value="2"/>
</dbReference>
<dbReference type="InterPro" id="IPR027417">
    <property type="entry name" value="P-loop_NTPase"/>
</dbReference>
<dbReference type="GO" id="GO:0140359">
    <property type="term" value="F:ABC-type transporter activity"/>
    <property type="evidence" value="ECO:0007669"/>
    <property type="project" value="InterPro"/>
</dbReference>
<dbReference type="SMART" id="SM00382">
    <property type="entry name" value="AAA"/>
    <property type="match status" value="2"/>
</dbReference>
<dbReference type="PROSITE" id="PS00211">
    <property type="entry name" value="ABC_TRANSPORTER_1"/>
    <property type="match status" value="1"/>
</dbReference>
<evidence type="ECO:0000256" key="10">
    <source>
        <dbReference type="SAM" id="Phobius"/>
    </source>
</evidence>
<keyword evidence="6" id="KW-0547">Nucleotide-binding</keyword>
<dbReference type="Bgee" id="ENSMODG00000006171">
    <property type="expression patterns" value="Expressed in liver and 14 other cell types or tissues"/>
</dbReference>
<sequence length="1585" mass="180614">MIKRERSFCQQTQALLCKHLIKKWRMKRESLSEWLLSLLLCLLVFFFLMTSSISQVPEVPPVDLGRIDEFNDSDFLIKYMPVTNTTQQIISKMALASFMKGALSHGFYDTIAVIFHDMFSYELKSWGYRVPFNKELHEHSAHCRIFDEEISCYLEEYWKRGFVAFQAAINSAIIEITTNHSVMDQLMSVNGINMKVHPFIAQFSIVRDIIILICIISFSPMIYFVSLNVTRERKNVMEWMTMMGLQDSAFWFSWGLLYAGYIFVLASLLAVIITSNEFVIMTGYFTVFILFLLYGLSLVALTFLLCELIKKPVLTGLVTFFLTVFWGSLGLVSLYQQFPASLEWILSLLSPFAFVFGINHILRMDYNLRSFAFPDPSGDSHQLLAIFFMLVFDIILYLALVLYFNKILPQNDTNSTYWPDSFEPVPPEFHGKETIRDRLFTNKLSQGFQLDIYEGQITAILGHSGAGKSTLINILSGLSEPTEGSVSIYNNNLSEMEDLEEIKKITGVCPQFNVHVDFLTVRENLRLYAKIKGIPPEKVQRVSLELEMKSIQDTLAANLSGGQKRKLTFGIAILGDPQVLLLDEPTAGLDPFSRHQVWHLLKEHKADHVTLFSTQFMDEADLLADRKVFISSGKLKCAGSSLFLKRKWGIGYHLSLHKNESCDSERITSLIKHHIPDAKLTAEREEKLVYTLPLERTDLFPDLYSDLDNCIGQDIVNYGVSMTTLTEVFLKLEGKTTIDDSLGQEQTRHSETFVEPEQTFASLFGEKMESVSGMALWKQQIWAVARVRFLKLKHDRKVLRSLSLLLVVTLLPFAFESIVYDLLHKNVPWRFTPDEYFLSPGQQSQHSLSSLLIVNNTGSNIEDFVSSLKHQNIVLEVDDFENKNGTTDLSYNGAIIVAGKKKDYRFSLACNTKRLNCFPVLMNVVSNGLLKMLNSTKQITTERTTFSYKDLLLILATTSLSPYLAMSSIADYKIKAQAQLRISGLYPSAYWCGLALVDVPLNFMILLLLYSIIYFINLGFYTINTGILFIQIICTIGYAGSSVFFTYIISFIFKKGRKNSGIWSTFFFITSLFTFAFNQKTNFELSGMFCCIAFIPFFTLFGCTMLFLEVSTRHLVIEHVPYLHCIIFLFVLRCLEMKYGKQCMGKDPVFRIFPTNSDAGTNPEEPEDEDEDVQAERARTLREMTTSNLDEKPVIIASCLRKEYEGKKKSCFAKRKKKVAARNISFCVKKGEVLGLLGHNGAGKSTSIRMITGDTRPTAGKVVLKGSKTSQQRNINATNILGYCAQENSLWQNFTVREHLEIYAAVKGMKKGDAMVTISRLKDALKLQDYMKVPIKELSTGITRKLCFALSILGNPAVILLDEPSTGMDPEGQQQIWQTIRAIFKKKESGAILTTHYMAEAEALCDRVAIMVSGKLRWVNNQYRVLIPRLKTKKNNKLGKKCVFYSLFLSLSLSPHFLKSRCIGSIQHLKSKFGKDYLLEIKVKESGQVRHLHEEILKLFPRAARQDRYSSLMVYKLPVEDVHPLSQAFSKLEAAKHTFNLEEYSLSQSTLEQVFLELSKEQELGDFEEELDTNIKWKLLPQEEP</sequence>
<keyword evidence="8 10" id="KW-1133">Transmembrane helix</keyword>
<keyword evidence="13" id="KW-1185">Reference proteome</keyword>
<dbReference type="GeneTree" id="ENSGT00940000162673"/>
<evidence type="ECO:0000256" key="5">
    <source>
        <dbReference type="ARBA" id="ARBA00022737"/>
    </source>
</evidence>
<comment type="subcellular location">
    <subcellularLocation>
        <location evidence="1">Membrane</location>
        <topology evidence="1">Multi-pass membrane protein</topology>
    </subcellularLocation>
</comment>
<dbReference type="PANTHER" id="PTHR19229">
    <property type="entry name" value="ATP-BINDING CASSETTE TRANSPORTER SUBFAMILY A ABCA"/>
    <property type="match status" value="1"/>
</dbReference>
<dbReference type="CDD" id="cd03263">
    <property type="entry name" value="ABC_subfamily_A"/>
    <property type="match status" value="2"/>
</dbReference>
<dbReference type="InterPro" id="IPR056264">
    <property type="entry name" value="R2_ABCA1-4-like"/>
</dbReference>
<evidence type="ECO:0000256" key="3">
    <source>
        <dbReference type="ARBA" id="ARBA00022448"/>
    </source>
</evidence>
<dbReference type="GO" id="GO:0005524">
    <property type="term" value="F:ATP binding"/>
    <property type="evidence" value="ECO:0007669"/>
    <property type="project" value="UniProtKB-KW"/>
</dbReference>
<protein>
    <recommendedName>
        <fullName evidence="11">ABC transporter domain-containing protein</fullName>
    </recommendedName>
</protein>
<dbReference type="GO" id="GO:0042626">
    <property type="term" value="F:ATPase-coupled transmembrane transporter activity"/>
    <property type="evidence" value="ECO:0000318"/>
    <property type="project" value="GO_Central"/>
</dbReference>
<dbReference type="FunFam" id="3.40.50.300:FF:000335">
    <property type="entry name" value="ATP binding cassette subfamily A member 5"/>
    <property type="match status" value="1"/>
</dbReference>
<feature type="transmembrane region" description="Helical" evidence="10">
    <location>
        <begin position="951"/>
        <end position="970"/>
    </location>
</feature>
<dbReference type="GO" id="GO:0016887">
    <property type="term" value="F:ATP hydrolysis activity"/>
    <property type="evidence" value="ECO:0007669"/>
    <property type="project" value="InterPro"/>
</dbReference>
<feature type="transmembrane region" description="Helical" evidence="10">
    <location>
        <begin position="344"/>
        <end position="362"/>
    </location>
</feature>
<dbReference type="GO" id="GO:0005319">
    <property type="term" value="F:lipid transporter activity"/>
    <property type="evidence" value="ECO:0000318"/>
    <property type="project" value="GO_Central"/>
</dbReference>
<dbReference type="GO" id="GO:0006869">
    <property type="term" value="P:lipid transport"/>
    <property type="evidence" value="ECO:0000318"/>
    <property type="project" value="GO_Central"/>
</dbReference>
<keyword evidence="4 10" id="KW-0812">Transmembrane</keyword>
<evidence type="ECO:0000259" key="11">
    <source>
        <dbReference type="PROSITE" id="PS50893"/>
    </source>
</evidence>
<reference evidence="12" key="2">
    <citation type="submission" date="2025-08" db="UniProtKB">
        <authorList>
            <consortium name="Ensembl"/>
        </authorList>
    </citation>
    <scope>IDENTIFICATION</scope>
</reference>
<organism evidence="12 13">
    <name type="scientific">Monodelphis domestica</name>
    <name type="common">Gray short-tailed opossum</name>
    <dbReference type="NCBI Taxonomy" id="13616"/>
    <lineage>
        <taxon>Eukaryota</taxon>
        <taxon>Metazoa</taxon>
        <taxon>Chordata</taxon>
        <taxon>Craniata</taxon>
        <taxon>Vertebrata</taxon>
        <taxon>Euteleostomi</taxon>
        <taxon>Mammalia</taxon>
        <taxon>Metatheria</taxon>
        <taxon>Didelphimorphia</taxon>
        <taxon>Didelphidae</taxon>
        <taxon>Monodelphis</taxon>
    </lineage>
</organism>
<dbReference type="InterPro" id="IPR017871">
    <property type="entry name" value="ABC_transporter-like_CS"/>
</dbReference>
<keyword evidence="5" id="KW-0677">Repeat</keyword>
<feature type="transmembrane region" description="Helical" evidence="10">
    <location>
        <begin position="313"/>
        <end position="338"/>
    </location>
</feature>
<evidence type="ECO:0000256" key="8">
    <source>
        <dbReference type="ARBA" id="ARBA00022989"/>
    </source>
</evidence>
<evidence type="ECO:0000313" key="13">
    <source>
        <dbReference type="Proteomes" id="UP000002280"/>
    </source>
</evidence>
<keyword evidence="9 10" id="KW-0472">Membrane</keyword>
<evidence type="ECO:0000256" key="9">
    <source>
        <dbReference type="ARBA" id="ARBA00023136"/>
    </source>
</evidence>
<feature type="transmembrane region" description="Helical" evidence="10">
    <location>
        <begin position="1028"/>
        <end position="1049"/>
    </location>
</feature>
<evidence type="ECO:0000256" key="4">
    <source>
        <dbReference type="ARBA" id="ARBA00022692"/>
    </source>
</evidence>
<evidence type="ECO:0000256" key="2">
    <source>
        <dbReference type="ARBA" id="ARBA00008869"/>
    </source>
</evidence>
<accession>A0A5F8HER3</accession>
<dbReference type="FunFam" id="3.40.50.300:FF:000436">
    <property type="entry name" value="ATP binding cassette subfamily A member 9"/>
    <property type="match status" value="1"/>
</dbReference>
<comment type="similarity">
    <text evidence="2">Belongs to the ABC transporter superfamily. ABCA family.</text>
</comment>
<keyword evidence="3" id="KW-0813">Transport</keyword>
<reference evidence="12 13" key="1">
    <citation type="journal article" date="2007" name="Nature">
        <title>Genome of the marsupial Monodelphis domestica reveals innovation in non-coding sequences.</title>
        <authorList>
            <person name="Mikkelsen T.S."/>
            <person name="Wakefield M.J."/>
            <person name="Aken B."/>
            <person name="Amemiya C.T."/>
            <person name="Chang J.L."/>
            <person name="Duke S."/>
            <person name="Garber M."/>
            <person name="Gentles A.J."/>
            <person name="Goodstadt L."/>
            <person name="Heger A."/>
            <person name="Jurka J."/>
            <person name="Kamal M."/>
            <person name="Mauceli E."/>
            <person name="Searle S.M."/>
            <person name="Sharpe T."/>
            <person name="Baker M.L."/>
            <person name="Batzer M.A."/>
            <person name="Benos P.V."/>
            <person name="Belov K."/>
            <person name="Clamp M."/>
            <person name="Cook A."/>
            <person name="Cuff J."/>
            <person name="Das R."/>
            <person name="Davidow L."/>
            <person name="Deakin J.E."/>
            <person name="Fazzari M.J."/>
            <person name="Glass J.L."/>
            <person name="Grabherr M."/>
            <person name="Greally J.M."/>
            <person name="Gu W."/>
            <person name="Hore T.A."/>
            <person name="Huttley G.A."/>
            <person name="Kleber M."/>
            <person name="Jirtle R.L."/>
            <person name="Koina E."/>
            <person name="Lee J.T."/>
            <person name="Mahony S."/>
            <person name="Marra M.A."/>
            <person name="Miller R.D."/>
            <person name="Nicholls R.D."/>
            <person name="Oda M."/>
            <person name="Papenfuss A.T."/>
            <person name="Parra Z.E."/>
            <person name="Pollock D.D."/>
            <person name="Ray D.A."/>
            <person name="Schein J.E."/>
            <person name="Speed T.P."/>
            <person name="Thompson K."/>
            <person name="VandeBerg J.L."/>
            <person name="Wade C.M."/>
            <person name="Walker J.A."/>
            <person name="Waters P.D."/>
            <person name="Webber C."/>
            <person name="Weidman J.R."/>
            <person name="Xie X."/>
            <person name="Zody M.C."/>
            <person name="Baldwin J."/>
            <person name="Abdouelleil A."/>
            <person name="Abdulkadir J."/>
            <person name="Abebe A."/>
            <person name="Abera B."/>
            <person name="Abreu J."/>
            <person name="Acer S.C."/>
            <person name="Aftuck L."/>
            <person name="Alexander A."/>
            <person name="An P."/>
            <person name="Anderson E."/>
            <person name="Anderson S."/>
            <person name="Arachi H."/>
            <person name="Azer M."/>
            <person name="Bachantsang P."/>
            <person name="Barry A."/>
            <person name="Bayul T."/>
            <person name="Berlin A."/>
            <person name="Bessette D."/>
            <person name="Bloom T."/>
            <person name="Bloom T."/>
            <person name="Boguslavskiy L."/>
            <person name="Bonnet C."/>
            <person name="Boukhgalter B."/>
            <person name="Bourzgui I."/>
            <person name="Brown A."/>
            <person name="Cahill P."/>
            <person name="Channer S."/>
            <person name="Cheshatsang Y."/>
            <person name="Chuda L."/>
            <person name="Citroen M."/>
            <person name="Collymore A."/>
            <person name="Cooke P."/>
            <person name="Costello M."/>
            <person name="D'Aco K."/>
            <person name="Daza R."/>
            <person name="De Haan G."/>
            <person name="DeGray S."/>
            <person name="DeMaso C."/>
            <person name="Dhargay N."/>
            <person name="Dooley K."/>
            <person name="Dooley E."/>
            <person name="Doricent M."/>
            <person name="Dorje P."/>
            <person name="Dorjee K."/>
            <person name="Dupes A."/>
            <person name="Elong R."/>
            <person name="Falk J."/>
            <person name="Farina A."/>
            <person name="Faro S."/>
            <person name="Ferguson D."/>
            <person name="Fisher S."/>
            <person name="Foley C.D."/>
            <person name="Franke A."/>
            <person name="Friedrich D."/>
            <person name="Gadbois L."/>
            <person name="Gearin G."/>
            <person name="Gearin C.R."/>
            <person name="Giannoukos G."/>
            <person name="Goode T."/>
            <person name="Graham J."/>
            <person name="Grandbois E."/>
            <person name="Grewal S."/>
            <person name="Gyaltsen K."/>
            <person name="Hafez N."/>
            <person name="Hagos B."/>
            <person name="Hall J."/>
            <person name="Henson C."/>
            <person name="Hollinger A."/>
            <person name="Honan T."/>
            <person name="Huard M.D."/>
            <person name="Hughes L."/>
            <person name="Hurhula B."/>
            <person name="Husby M.E."/>
            <person name="Kamat A."/>
            <person name="Kanga B."/>
            <person name="Kashin S."/>
            <person name="Khazanovich D."/>
            <person name="Kisner P."/>
            <person name="Lance K."/>
            <person name="Lara M."/>
            <person name="Lee W."/>
            <person name="Lennon N."/>
            <person name="Letendre F."/>
            <person name="LeVine R."/>
            <person name="Lipovsky A."/>
            <person name="Liu X."/>
            <person name="Liu J."/>
            <person name="Liu S."/>
            <person name="Lokyitsang T."/>
            <person name="Lokyitsang Y."/>
            <person name="Lubonja R."/>
            <person name="Lui A."/>
            <person name="MacDonald P."/>
            <person name="Magnisalis V."/>
            <person name="Maru K."/>
            <person name="Matthews C."/>
            <person name="McCusker W."/>
            <person name="McDonough S."/>
            <person name="Mehta T."/>
            <person name="Meldrim J."/>
            <person name="Meneus L."/>
            <person name="Mihai O."/>
            <person name="Mihalev A."/>
            <person name="Mihova T."/>
            <person name="Mittelman R."/>
            <person name="Mlenga V."/>
            <person name="Montmayeur A."/>
            <person name="Mulrain L."/>
            <person name="Navidi A."/>
            <person name="Naylor J."/>
            <person name="Negash T."/>
            <person name="Nguyen T."/>
            <person name="Nguyen N."/>
            <person name="Nicol R."/>
            <person name="Norbu C."/>
            <person name="Norbu N."/>
            <person name="Novod N."/>
            <person name="O'Neill B."/>
            <person name="Osman S."/>
            <person name="Markiewicz E."/>
            <person name="Oyono O.L."/>
            <person name="Patti C."/>
            <person name="Phunkhang P."/>
            <person name="Pierre F."/>
            <person name="Priest M."/>
            <person name="Raghuraman S."/>
            <person name="Rege F."/>
            <person name="Reyes R."/>
            <person name="Rise C."/>
            <person name="Rogov P."/>
            <person name="Ross K."/>
            <person name="Ryan E."/>
            <person name="Settipalli S."/>
            <person name="Shea T."/>
            <person name="Sherpa N."/>
            <person name="Shi L."/>
            <person name="Shih D."/>
            <person name="Sparrow T."/>
            <person name="Spaulding J."/>
            <person name="Stalker J."/>
            <person name="Stange-Thomann N."/>
            <person name="Stavropoulos S."/>
            <person name="Stone C."/>
            <person name="Strader C."/>
            <person name="Tesfaye S."/>
            <person name="Thomson T."/>
            <person name="Thoulutsang Y."/>
            <person name="Thoulutsang D."/>
            <person name="Topham K."/>
            <person name="Topping I."/>
            <person name="Tsamla T."/>
            <person name="Vassiliev H."/>
            <person name="Vo A."/>
            <person name="Wangchuk T."/>
            <person name="Wangdi T."/>
            <person name="Weiand M."/>
            <person name="Wilkinson J."/>
            <person name="Wilson A."/>
            <person name="Yadav S."/>
            <person name="Young G."/>
            <person name="Yu Q."/>
            <person name="Zembek L."/>
            <person name="Zhong D."/>
            <person name="Zimmer A."/>
            <person name="Zwirko Z."/>
            <person name="Jaffe D.B."/>
            <person name="Alvarez P."/>
            <person name="Brockman W."/>
            <person name="Butler J."/>
            <person name="Chin C."/>
            <person name="Gnerre S."/>
            <person name="MacCallum I."/>
            <person name="Graves J.A."/>
            <person name="Ponting C.P."/>
            <person name="Breen M."/>
            <person name="Samollow P.B."/>
            <person name="Lander E.S."/>
            <person name="Lindblad-Toh K."/>
        </authorList>
    </citation>
    <scope>NUCLEOTIDE SEQUENCE [LARGE SCALE GENOMIC DNA]</scope>
</reference>
<dbReference type="Gene3D" id="3.40.50.300">
    <property type="entry name" value="P-loop containing nucleotide triphosphate hydrolases"/>
    <property type="match status" value="2"/>
</dbReference>
<dbReference type="Pfam" id="PF12698">
    <property type="entry name" value="ABC2_membrane_3"/>
    <property type="match status" value="1"/>
</dbReference>
<name>A0A5F8HER3_MONDO</name>
<dbReference type="PANTHER" id="PTHR19229:SF274">
    <property type="entry name" value="ABC-TYPE ORGANIC ANION TRANSPORTER ABCA8"/>
    <property type="match status" value="1"/>
</dbReference>
<dbReference type="PROSITE" id="PS50893">
    <property type="entry name" value="ABC_TRANSPORTER_2"/>
    <property type="match status" value="2"/>
</dbReference>
<dbReference type="InterPro" id="IPR003439">
    <property type="entry name" value="ABC_transporter-like_ATP-bd"/>
</dbReference>
<dbReference type="Pfam" id="PF23321">
    <property type="entry name" value="R1_ABCA1"/>
    <property type="match status" value="1"/>
</dbReference>
<feature type="transmembrane region" description="Helical" evidence="10">
    <location>
        <begin position="250"/>
        <end position="273"/>
    </location>
</feature>
<dbReference type="InParanoid" id="A0A5F8HER3"/>
<evidence type="ECO:0000256" key="6">
    <source>
        <dbReference type="ARBA" id="ARBA00022741"/>
    </source>
</evidence>
<evidence type="ECO:0000256" key="1">
    <source>
        <dbReference type="ARBA" id="ARBA00004141"/>
    </source>
</evidence>
<feature type="transmembrane region" description="Helical" evidence="10">
    <location>
        <begin position="1061"/>
        <end position="1078"/>
    </location>
</feature>
<dbReference type="InterPro" id="IPR026082">
    <property type="entry name" value="ABCA"/>
</dbReference>
<feature type="transmembrane region" description="Helical" evidence="10">
    <location>
        <begin position="802"/>
        <end position="823"/>
    </location>
</feature>
<feature type="transmembrane region" description="Helical" evidence="10">
    <location>
        <begin position="1085"/>
        <end position="1108"/>
    </location>
</feature>
<dbReference type="GO" id="GO:0005886">
    <property type="term" value="C:plasma membrane"/>
    <property type="evidence" value="ECO:0007669"/>
    <property type="project" value="UniProtKB-ARBA"/>
</dbReference>
<dbReference type="Ensembl" id="ENSMODT00000059679.1">
    <property type="protein sequence ID" value="ENSMODP00000058328.1"/>
    <property type="gene ID" value="ENSMODG00000006171.4"/>
</dbReference>
<feature type="domain" description="ABC transporter" evidence="11">
    <location>
        <begin position="1200"/>
        <end position="1438"/>
    </location>
</feature>